<evidence type="ECO:0000313" key="1">
    <source>
        <dbReference type="EMBL" id="GFP89805.1"/>
    </source>
</evidence>
<dbReference type="AlphaFoldDB" id="A0A830C346"/>
<organism evidence="1 2">
    <name type="scientific">Phtheirospermum japonicum</name>
    <dbReference type="NCBI Taxonomy" id="374723"/>
    <lineage>
        <taxon>Eukaryota</taxon>
        <taxon>Viridiplantae</taxon>
        <taxon>Streptophyta</taxon>
        <taxon>Embryophyta</taxon>
        <taxon>Tracheophyta</taxon>
        <taxon>Spermatophyta</taxon>
        <taxon>Magnoliopsida</taxon>
        <taxon>eudicotyledons</taxon>
        <taxon>Gunneridae</taxon>
        <taxon>Pentapetalae</taxon>
        <taxon>asterids</taxon>
        <taxon>lamiids</taxon>
        <taxon>Lamiales</taxon>
        <taxon>Orobanchaceae</taxon>
        <taxon>Orobanchaceae incertae sedis</taxon>
        <taxon>Phtheirospermum</taxon>
    </lineage>
</organism>
<dbReference type="Proteomes" id="UP000653305">
    <property type="component" value="Unassembled WGS sequence"/>
</dbReference>
<reference evidence="1" key="1">
    <citation type="submission" date="2020-07" db="EMBL/GenBank/DDBJ databases">
        <title>Ethylene signaling mediates host invasion by parasitic plants.</title>
        <authorList>
            <person name="Yoshida S."/>
        </authorList>
    </citation>
    <scope>NUCLEOTIDE SEQUENCE</scope>
    <source>
        <strain evidence="1">Okayama</strain>
    </source>
</reference>
<dbReference type="PANTHER" id="PTHR35995:SF1">
    <property type="entry name" value="OS04G0690500 PROTEIN"/>
    <property type="match status" value="1"/>
</dbReference>
<dbReference type="Pfam" id="PF05340">
    <property type="entry name" value="DUF740"/>
    <property type="match status" value="1"/>
</dbReference>
<dbReference type="OrthoDB" id="1924480at2759"/>
<accession>A0A830C346</accession>
<protein>
    <submittedName>
        <fullName evidence="1">Uncharacterized protein</fullName>
    </submittedName>
</protein>
<comment type="caution">
    <text evidence="1">The sequence shown here is derived from an EMBL/GenBank/DDBJ whole genome shotgun (WGS) entry which is preliminary data.</text>
</comment>
<dbReference type="InterPro" id="IPR008004">
    <property type="entry name" value="OCTOPUS-like"/>
</dbReference>
<dbReference type="PANTHER" id="PTHR35995">
    <property type="entry name" value="OS04G0690500 PROTEIN"/>
    <property type="match status" value="1"/>
</dbReference>
<keyword evidence="2" id="KW-1185">Reference proteome</keyword>
<gene>
    <name evidence="1" type="ORF">PHJA_001124300</name>
</gene>
<name>A0A830C346_9LAMI</name>
<proteinExistence type="predicted"/>
<dbReference type="EMBL" id="BMAC01000201">
    <property type="protein sequence ID" value="GFP89805.1"/>
    <property type="molecule type" value="Genomic_DNA"/>
</dbReference>
<sequence>MNEEREEEQIWCYFHPKELVIGICALCLKERLLVLASKQKTHYSAHKKLLPKIFAITSLINPLDIKHHKSEVYDDDYDYATNYSSASIKFEDNGVASWDKGDDPQYNSLDNANKIKSVVEHARPRATLRWRKRIGHLLQIIRWKRSATSKGNVCQVGTKFEGAKVKRGWIRILTKRRTRE</sequence>
<evidence type="ECO:0000313" key="2">
    <source>
        <dbReference type="Proteomes" id="UP000653305"/>
    </source>
</evidence>